<evidence type="ECO:0000313" key="7">
    <source>
        <dbReference type="EMBL" id="CAG8606105.1"/>
    </source>
</evidence>
<dbReference type="Gene3D" id="2.70.98.10">
    <property type="match status" value="1"/>
</dbReference>
<feature type="binding site" evidence="6">
    <location>
        <position position="80"/>
    </location>
    <ligand>
        <name>substrate</name>
    </ligand>
</feature>
<keyword evidence="4" id="KW-0413">Isomerase</keyword>
<feature type="binding site" evidence="6">
    <location>
        <position position="85"/>
    </location>
    <ligand>
        <name>substrate</name>
    </ligand>
</feature>
<dbReference type="CDD" id="cd09020">
    <property type="entry name" value="D-hex-6-P-epi_like"/>
    <property type="match status" value="1"/>
</dbReference>
<feature type="binding site" evidence="6">
    <location>
        <position position="55"/>
    </location>
    <ligand>
        <name>substrate</name>
    </ligand>
</feature>
<feature type="non-terminal residue" evidence="7">
    <location>
        <position position="290"/>
    </location>
</feature>
<dbReference type="InterPro" id="IPR008183">
    <property type="entry name" value="Aldose_1/G6P_1-epimerase"/>
</dbReference>
<dbReference type="GO" id="GO:0005737">
    <property type="term" value="C:cytoplasm"/>
    <property type="evidence" value="ECO:0007669"/>
    <property type="project" value="TreeGrafter"/>
</dbReference>
<dbReference type="GO" id="GO:0005975">
    <property type="term" value="P:carbohydrate metabolic process"/>
    <property type="evidence" value="ECO:0007669"/>
    <property type="project" value="InterPro"/>
</dbReference>
<evidence type="ECO:0000256" key="2">
    <source>
        <dbReference type="ARBA" id="ARBA00005866"/>
    </source>
</evidence>
<comment type="similarity">
    <text evidence="2">Belongs to the glucose-6-phosphate 1-epimerase family.</text>
</comment>
<dbReference type="Pfam" id="PF01263">
    <property type="entry name" value="Aldose_epim"/>
    <property type="match status" value="1"/>
</dbReference>
<feature type="active site" evidence="5">
    <location>
        <position position="265"/>
    </location>
</feature>
<dbReference type="InterPro" id="IPR011013">
    <property type="entry name" value="Gal_mutarotase_sf_dom"/>
</dbReference>
<dbReference type="EC" id="5.1.3.15" evidence="3"/>
<comment type="caution">
    <text evidence="7">The sequence shown here is derived from an EMBL/GenBank/DDBJ whole genome shotgun (WGS) entry which is preliminary data.</text>
</comment>
<sequence length="290" mass="32707">MPVKVHEEKVILEHPSGSSTEVYFYGATVTSWKYREKERLFLSKDSILDGTKAIRGGIPIVFPQFAKASDPSAETAALPQHGIARVSKWEWLGISVDNDSQISVRFGLTDTQVPENLRQKWSKKFKLTYTVTLTEDTLSNTLAVKNEDAGSFDFNTLLHTYYLVPDISKVSIKGLSNITYIDKVENFTMVLDTNDSIKIDREVDRIYPNVSQDEIYIDLGYGASGNFILKKINLKDTVVWNPWVDRARKLSDFGDEEYKQMVCVEPGTVSYITLNAGETWEGGQILSITP</sequence>
<dbReference type="InterPro" id="IPR014718">
    <property type="entry name" value="GH-type_carb-bd"/>
</dbReference>
<protein>
    <recommendedName>
        <fullName evidence="3">glucose-6-phosphate 1-epimerase</fullName>
        <ecNumber evidence="3">5.1.3.15</ecNumber>
    </recommendedName>
</protein>
<evidence type="ECO:0000256" key="5">
    <source>
        <dbReference type="PIRSR" id="PIRSR016020-1"/>
    </source>
</evidence>
<name>A0A9N9GF87_9GLOM</name>
<dbReference type="PANTHER" id="PTHR11122">
    <property type="entry name" value="APOSPORY-ASSOCIATED PROTEIN C-RELATED"/>
    <property type="match status" value="1"/>
</dbReference>
<evidence type="ECO:0000256" key="6">
    <source>
        <dbReference type="PIRSR" id="PIRSR016020-2"/>
    </source>
</evidence>
<dbReference type="PIRSF" id="PIRSF016020">
    <property type="entry name" value="PHexose_mutarotase"/>
    <property type="match status" value="1"/>
</dbReference>
<accession>A0A9N9GF87</accession>
<dbReference type="GO" id="GO:0030246">
    <property type="term" value="F:carbohydrate binding"/>
    <property type="evidence" value="ECO:0007669"/>
    <property type="project" value="InterPro"/>
</dbReference>
<dbReference type="Proteomes" id="UP000789342">
    <property type="component" value="Unassembled WGS sequence"/>
</dbReference>
<dbReference type="EMBL" id="CAJVPV010006501">
    <property type="protein sequence ID" value="CAG8606105.1"/>
    <property type="molecule type" value="Genomic_DNA"/>
</dbReference>
<dbReference type="AlphaFoldDB" id="A0A9N9GF87"/>
<evidence type="ECO:0000256" key="1">
    <source>
        <dbReference type="ARBA" id="ARBA00001096"/>
    </source>
</evidence>
<feature type="active site" evidence="5">
    <location>
        <position position="159"/>
    </location>
</feature>
<dbReference type="SUPFAM" id="SSF74650">
    <property type="entry name" value="Galactose mutarotase-like"/>
    <property type="match status" value="1"/>
</dbReference>
<dbReference type="GO" id="GO:0047938">
    <property type="term" value="F:glucose-6-phosphate 1-epimerase activity"/>
    <property type="evidence" value="ECO:0007669"/>
    <property type="project" value="UniProtKB-EC"/>
</dbReference>
<dbReference type="PANTHER" id="PTHR11122:SF13">
    <property type="entry name" value="GLUCOSE-6-PHOSPHATE 1-EPIMERASE"/>
    <property type="match status" value="1"/>
</dbReference>
<gene>
    <name evidence="7" type="ORF">AMORRO_LOCUS8001</name>
</gene>
<keyword evidence="8" id="KW-1185">Reference proteome</keyword>
<evidence type="ECO:0000256" key="4">
    <source>
        <dbReference type="ARBA" id="ARBA00023235"/>
    </source>
</evidence>
<organism evidence="7 8">
    <name type="scientific">Acaulospora morrowiae</name>
    <dbReference type="NCBI Taxonomy" id="94023"/>
    <lineage>
        <taxon>Eukaryota</taxon>
        <taxon>Fungi</taxon>
        <taxon>Fungi incertae sedis</taxon>
        <taxon>Mucoromycota</taxon>
        <taxon>Glomeromycotina</taxon>
        <taxon>Glomeromycetes</taxon>
        <taxon>Diversisporales</taxon>
        <taxon>Acaulosporaceae</taxon>
        <taxon>Acaulospora</taxon>
    </lineage>
</organism>
<evidence type="ECO:0000313" key="8">
    <source>
        <dbReference type="Proteomes" id="UP000789342"/>
    </source>
</evidence>
<dbReference type="OrthoDB" id="1659429at2759"/>
<proteinExistence type="inferred from homology"/>
<reference evidence="7" key="1">
    <citation type="submission" date="2021-06" db="EMBL/GenBank/DDBJ databases">
        <authorList>
            <person name="Kallberg Y."/>
            <person name="Tangrot J."/>
            <person name="Rosling A."/>
        </authorList>
    </citation>
    <scope>NUCLEOTIDE SEQUENCE</scope>
    <source>
        <strain evidence="7">CL551</strain>
    </source>
</reference>
<comment type="catalytic activity">
    <reaction evidence="1">
        <text>alpha-D-glucose 6-phosphate = beta-D-glucose 6-phosphate</text>
        <dbReference type="Rhea" id="RHEA:16249"/>
        <dbReference type="ChEBI" id="CHEBI:58225"/>
        <dbReference type="ChEBI" id="CHEBI:58247"/>
        <dbReference type="EC" id="5.1.3.15"/>
    </reaction>
</comment>
<dbReference type="InterPro" id="IPR025532">
    <property type="entry name" value="G6P_1-epimerase"/>
</dbReference>
<evidence type="ECO:0000256" key="3">
    <source>
        <dbReference type="ARBA" id="ARBA00012083"/>
    </source>
</evidence>